<keyword evidence="4 5" id="KW-0349">Heme</keyword>
<dbReference type="PROSITE" id="PS00086">
    <property type="entry name" value="CYTOCHROME_P450"/>
    <property type="match status" value="1"/>
</dbReference>
<proteinExistence type="inferred from homology"/>
<accession>A0AAV9P8K8</accession>
<evidence type="ECO:0000256" key="5">
    <source>
        <dbReference type="RuleBase" id="RU000461"/>
    </source>
</evidence>
<evidence type="ECO:0000256" key="3">
    <source>
        <dbReference type="ARBA" id="ARBA00023004"/>
    </source>
</evidence>
<dbReference type="InterPro" id="IPR002401">
    <property type="entry name" value="Cyt_P450_E_grp-I"/>
</dbReference>
<organism evidence="7 8">
    <name type="scientific">Saxophila tyrrhenica</name>
    <dbReference type="NCBI Taxonomy" id="1690608"/>
    <lineage>
        <taxon>Eukaryota</taxon>
        <taxon>Fungi</taxon>
        <taxon>Dikarya</taxon>
        <taxon>Ascomycota</taxon>
        <taxon>Pezizomycotina</taxon>
        <taxon>Dothideomycetes</taxon>
        <taxon>Dothideomycetidae</taxon>
        <taxon>Mycosphaerellales</taxon>
        <taxon>Extremaceae</taxon>
        <taxon>Saxophila</taxon>
    </lineage>
</organism>
<dbReference type="Gene3D" id="1.10.630.10">
    <property type="entry name" value="Cytochrome P450"/>
    <property type="match status" value="1"/>
</dbReference>
<dbReference type="GeneID" id="89928086"/>
<comment type="similarity">
    <text evidence="5">Belongs to the cytochrome P450 family.</text>
</comment>
<dbReference type="SUPFAM" id="SSF48264">
    <property type="entry name" value="Cytochrome P450"/>
    <property type="match status" value="1"/>
</dbReference>
<comment type="cofactor">
    <cofactor evidence="1 4">
        <name>heme</name>
        <dbReference type="ChEBI" id="CHEBI:30413"/>
    </cofactor>
</comment>
<evidence type="ECO:0000313" key="8">
    <source>
        <dbReference type="Proteomes" id="UP001337655"/>
    </source>
</evidence>
<evidence type="ECO:0000313" key="7">
    <source>
        <dbReference type="EMBL" id="KAK5168178.1"/>
    </source>
</evidence>
<evidence type="ECO:0000256" key="1">
    <source>
        <dbReference type="ARBA" id="ARBA00001971"/>
    </source>
</evidence>
<dbReference type="InterPro" id="IPR017972">
    <property type="entry name" value="Cyt_P450_CS"/>
</dbReference>
<dbReference type="Proteomes" id="UP001337655">
    <property type="component" value="Unassembled WGS sequence"/>
</dbReference>
<reference evidence="7 8" key="1">
    <citation type="submission" date="2023-08" db="EMBL/GenBank/DDBJ databases">
        <title>Black Yeasts Isolated from many extreme environments.</title>
        <authorList>
            <person name="Coleine C."/>
            <person name="Stajich J.E."/>
            <person name="Selbmann L."/>
        </authorList>
    </citation>
    <scope>NUCLEOTIDE SEQUENCE [LARGE SCALE GENOMIC DNA]</scope>
    <source>
        <strain evidence="7 8">CCFEE 5935</strain>
    </source>
</reference>
<evidence type="ECO:0008006" key="9">
    <source>
        <dbReference type="Google" id="ProtNLM"/>
    </source>
</evidence>
<dbReference type="GO" id="GO:0004497">
    <property type="term" value="F:monooxygenase activity"/>
    <property type="evidence" value="ECO:0007669"/>
    <property type="project" value="UniProtKB-KW"/>
</dbReference>
<keyword evidence="6" id="KW-0472">Membrane</keyword>
<dbReference type="RefSeq" id="XP_064657788.1">
    <property type="nucleotide sequence ID" value="XM_064803987.1"/>
</dbReference>
<keyword evidence="8" id="KW-1185">Reference proteome</keyword>
<keyword evidence="2 4" id="KW-0479">Metal-binding</keyword>
<dbReference type="FunFam" id="1.10.630.10:FF:000050">
    <property type="entry name" value="Cytochrome P450 monooxygenase"/>
    <property type="match status" value="1"/>
</dbReference>
<comment type="caution">
    <text evidence="7">The sequence shown here is derived from an EMBL/GenBank/DDBJ whole genome shotgun (WGS) entry which is preliminary data.</text>
</comment>
<keyword evidence="6" id="KW-1133">Transmembrane helix</keyword>
<gene>
    <name evidence="7" type="ORF">LTR77_006746</name>
</gene>
<dbReference type="CDD" id="cd11060">
    <property type="entry name" value="CYP57A1-like"/>
    <property type="match status" value="1"/>
</dbReference>
<feature type="binding site" description="axial binding residue" evidence="4">
    <location>
        <position position="469"/>
    </location>
    <ligand>
        <name>heme</name>
        <dbReference type="ChEBI" id="CHEBI:30413"/>
    </ligand>
    <ligandPart>
        <name>Fe</name>
        <dbReference type="ChEBI" id="CHEBI:18248"/>
    </ligandPart>
</feature>
<dbReference type="AlphaFoldDB" id="A0AAV9P8K8"/>
<keyword evidence="5" id="KW-0560">Oxidoreductase</keyword>
<dbReference type="PRINTS" id="PR00463">
    <property type="entry name" value="EP450I"/>
</dbReference>
<dbReference type="PANTHER" id="PTHR24305:SF229">
    <property type="entry name" value="P450, PUTATIVE (EUROFUNG)-RELATED"/>
    <property type="match status" value="1"/>
</dbReference>
<dbReference type="InterPro" id="IPR036396">
    <property type="entry name" value="Cyt_P450_sf"/>
</dbReference>
<protein>
    <recommendedName>
        <fullName evidence="9">Cytochrome P450</fullName>
    </recommendedName>
</protein>
<dbReference type="Pfam" id="PF00067">
    <property type="entry name" value="p450"/>
    <property type="match status" value="1"/>
</dbReference>
<dbReference type="EMBL" id="JAVRRT010000010">
    <property type="protein sequence ID" value="KAK5168178.1"/>
    <property type="molecule type" value="Genomic_DNA"/>
</dbReference>
<feature type="transmembrane region" description="Helical" evidence="6">
    <location>
        <begin position="20"/>
        <end position="37"/>
    </location>
</feature>
<dbReference type="PRINTS" id="PR00385">
    <property type="entry name" value="P450"/>
</dbReference>
<keyword evidence="6" id="KW-0812">Transmembrane</keyword>
<name>A0AAV9P8K8_9PEZI</name>
<keyword evidence="5" id="KW-0503">Monooxygenase</keyword>
<dbReference type="GO" id="GO:0005506">
    <property type="term" value="F:iron ion binding"/>
    <property type="evidence" value="ECO:0007669"/>
    <property type="project" value="InterPro"/>
</dbReference>
<sequence>MAPLNLITSVLLPANLPTLSSLAIATLLVAPLAWVIYTRFFHPLAKFPGPFAASVTRWWYVREVGKGNFDKTHRKLHARYGPIVRIAPNEVTISDASAVQTIYGIKSKFTKTDWYDVWRGPNRGTKHFDQFTDRDEKHHAARRRLLSNMYSMTSVLESEPYIDDCSEVLMRKLSALAERGVSIDLGKWLQMYAFDVIGELYFGSAFGFLEAGDDPDGWIETLDESMPARLDVANMSTMWRRPYDFLKSLRMAHSDGAKRFADMAAWVDDRVNERHRLLGAGDLASNVNTSRKDMLAKLFELRDTKGEKEDFNTADVQQEGWVGTSAGSDTTAIAMRAIVHQLLTHPEALRRVRAELESAMVNGGLSLPVKFSEAQQNLPFFCACIKEAMRLHPSVGLTMPRLVPAGGSEVAGQFFPEGTTVGINPAVLHYDPSIFGSDAAEFNPDRWLSPNASGMDRFLLTFGGGTRTCIGKNISLAEVHKMLPTLFMTFDMELTHERPWESHDFWFNKQTGLDVKLSKRTVMPSPPVFGR</sequence>
<dbReference type="GO" id="GO:0016705">
    <property type="term" value="F:oxidoreductase activity, acting on paired donors, with incorporation or reduction of molecular oxygen"/>
    <property type="evidence" value="ECO:0007669"/>
    <property type="project" value="InterPro"/>
</dbReference>
<evidence type="ECO:0000256" key="2">
    <source>
        <dbReference type="ARBA" id="ARBA00022723"/>
    </source>
</evidence>
<dbReference type="GO" id="GO:0020037">
    <property type="term" value="F:heme binding"/>
    <property type="evidence" value="ECO:0007669"/>
    <property type="project" value="InterPro"/>
</dbReference>
<keyword evidence="3 4" id="KW-0408">Iron</keyword>
<evidence type="ECO:0000256" key="6">
    <source>
        <dbReference type="SAM" id="Phobius"/>
    </source>
</evidence>
<dbReference type="InterPro" id="IPR050121">
    <property type="entry name" value="Cytochrome_P450_monoxygenase"/>
</dbReference>
<dbReference type="InterPro" id="IPR001128">
    <property type="entry name" value="Cyt_P450"/>
</dbReference>
<evidence type="ECO:0000256" key="4">
    <source>
        <dbReference type="PIRSR" id="PIRSR602401-1"/>
    </source>
</evidence>
<dbReference type="PANTHER" id="PTHR24305">
    <property type="entry name" value="CYTOCHROME P450"/>
    <property type="match status" value="1"/>
</dbReference>